<evidence type="ECO:0000256" key="1">
    <source>
        <dbReference type="SAM" id="MobiDB-lite"/>
    </source>
</evidence>
<name>A0A918U808_9ACTN</name>
<accession>A0A918U808</accession>
<dbReference type="Proteomes" id="UP000619244">
    <property type="component" value="Unassembled WGS sequence"/>
</dbReference>
<keyword evidence="3" id="KW-1185">Reference proteome</keyword>
<dbReference type="EMBL" id="BMVU01000064">
    <property type="protein sequence ID" value="GGY07901.1"/>
    <property type="molecule type" value="Genomic_DNA"/>
</dbReference>
<dbReference type="AlphaFoldDB" id="A0A918U808"/>
<evidence type="ECO:0000313" key="3">
    <source>
        <dbReference type="Proteomes" id="UP000619244"/>
    </source>
</evidence>
<protein>
    <submittedName>
        <fullName evidence="2">Uncharacterized protein</fullName>
    </submittedName>
</protein>
<comment type="caution">
    <text evidence="2">The sequence shown here is derived from an EMBL/GenBank/DDBJ whole genome shotgun (WGS) entry which is preliminary data.</text>
</comment>
<organism evidence="2 3">
    <name type="scientific">Streptomyces minutiscleroticus</name>
    <dbReference type="NCBI Taxonomy" id="68238"/>
    <lineage>
        <taxon>Bacteria</taxon>
        <taxon>Bacillati</taxon>
        <taxon>Actinomycetota</taxon>
        <taxon>Actinomycetes</taxon>
        <taxon>Kitasatosporales</taxon>
        <taxon>Streptomycetaceae</taxon>
        <taxon>Streptomyces</taxon>
    </lineage>
</organism>
<feature type="compositionally biased region" description="Low complexity" evidence="1">
    <location>
        <begin position="15"/>
        <end position="42"/>
    </location>
</feature>
<proteinExistence type="predicted"/>
<gene>
    <name evidence="2" type="ORF">GCM10010358_71280</name>
</gene>
<evidence type="ECO:0000313" key="2">
    <source>
        <dbReference type="EMBL" id="GGY07901.1"/>
    </source>
</evidence>
<feature type="region of interest" description="Disordered" evidence="1">
    <location>
        <begin position="1"/>
        <end position="69"/>
    </location>
</feature>
<reference evidence="2" key="2">
    <citation type="submission" date="2020-09" db="EMBL/GenBank/DDBJ databases">
        <authorList>
            <person name="Sun Q."/>
            <person name="Ohkuma M."/>
        </authorList>
    </citation>
    <scope>NUCLEOTIDE SEQUENCE</scope>
    <source>
        <strain evidence="2">JCM 4790</strain>
    </source>
</reference>
<reference evidence="2" key="1">
    <citation type="journal article" date="2014" name="Int. J. Syst. Evol. Microbiol.">
        <title>Complete genome sequence of Corynebacterium casei LMG S-19264T (=DSM 44701T), isolated from a smear-ripened cheese.</title>
        <authorList>
            <consortium name="US DOE Joint Genome Institute (JGI-PGF)"/>
            <person name="Walter F."/>
            <person name="Albersmeier A."/>
            <person name="Kalinowski J."/>
            <person name="Ruckert C."/>
        </authorList>
    </citation>
    <scope>NUCLEOTIDE SEQUENCE</scope>
    <source>
        <strain evidence="2">JCM 4790</strain>
    </source>
</reference>
<sequence>MPSANGGPSGKQPFAVGAAAGRRLGVGTGRAADGGSSDSASRPAQRTVDDPALPEASADLLHSPDGIGDVDGWTLRRIRAGPDGPRVALTQIVN</sequence>